<feature type="region of interest" description="Disordered" evidence="1">
    <location>
        <begin position="129"/>
        <end position="149"/>
    </location>
</feature>
<dbReference type="HOGENOM" id="CLU_1599359_0_0_5"/>
<dbReference type="AlphaFoldDB" id="G7Z5K1"/>
<evidence type="ECO:0000313" key="2">
    <source>
        <dbReference type="EMBL" id="CBS86227.1"/>
    </source>
</evidence>
<dbReference type="GO" id="GO:0003677">
    <property type="term" value="F:DNA binding"/>
    <property type="evidence" value="ECO:0007669"/>
    <property type="project" value="InterPro"/>
</dbReference>
<dbReference type="RefSeq" id="WP_014247263.1">
    <property type="nucleotide sequence ID" value="NC_016622.1"/>
</dbReference>
<dbReference type="InterPro" id="IPR011010">
    <property type="entry name" value="DNA_brk_join_enz"/>
</dbReference>
<evidence type="ECO:0008006" key="4">
    <source>
        <dbReference type="Google" id="ProtNLM"/>
    </source>
</evidence>
<proteinExistence type="predicted"/>
<protein>
    <recommendedName>
        <fullName evidence="4">Tyr recombinase domain-containing protein</fullName>
    </recommendedName>
</protein>
<feature type="compositionally biased region" description="Basic and acidic residues" evidence="1">
    <location>
        <begin position="10"/>
        <end position="24"/>
    </location>
</feature>
<evidence type="ECO:0000313" key="3">
    <source>
        <dbReference type="Proteomes" id="UP000005667"/>
    </source>
</evidence>
<keyword evidence="3" id="KW-1185">Reference proteome</keyword>
<feature type="region of interest" description="Disordered" evidence="1">
    <location>
        <begin position="1"/>
        <end position="24"/>
    </location>
</feature>
<name>G7Z5K1_AZOL4</name>
<accession>G7Z5K1</accession>
<dbReference type="SUPFAM" id="SSF56349">
    <property type="entry name" value="DNA breaking-rejoining enzymes"/>
    <property type="match status" value="1"/>
</dbReference>
<dbReference type="KEGG" id="ali:AZOLI_0884"/>
<sequence>MIYIGGSKKQAPESDPAKLFRPSDRKRADSTINRYLVCLGEAMRLVHGLKDAGGRPLLAELPKVPRLAEPEHLPRPVSDDDLQAIMQRVPQHLADGILLARLMGFRKGEVFALTGSIRSISRTAGCGWRPVRRRRTGPSSSPPERRPWNCSPGCSPRLAAGGNSIC</sequence>
<reference evidence="3" key="1">
    <citation type="journal article" date="2011" name="PLoS Genet.">
        <title>Azospirillum genomes reveal transition of bacteria from aquatic to terrestrial environments.</title>
        <authorList>
            <person name="Wisniewski-Dye F."/>
            <person name="Borziak K."/>
            <person name="Khalsa-Moyers G."/>
            <person name="Alexandre G."/>
            <person name="Sukharnikov L.O."/>
            <person name="Wuichet K."/>
            <person name="Hurst G.B."/>
            <person name="McDonald W.H."/>
            <person name="Robertson J.S."/>
            <person name="Barbe V."/>
            <person name="Calteau A."/>
            <person name="Rouy Z."/>
            <person name="Mangenot S."/>
            <person name="Prigent-Combaret C."/>
            <person name="Normand P."/>
            <person name="Boyer M."/>
            <person name="Siguier P."/>
            <person name="Dessaux Y."/>
            <person name="Elmerich C."/>
            <person name="Condemine G."/>
            <person name="Krishnen G."/>
            <person name="Kennedy I."/>
            <person name="Paterson A.H."/>
            <person name="Gonzalez V."/>
            <person name="Mavingui P."/>
            <person name="Zhulin I.B."/>
        </authorList>
    </citation>
    <scope>NUCLEOTIDE SEQUENCE [LARGE SCALE GENOMIC DNA]</scope>
    <source>
        <strain evidence="3">4B</strain>
    </source>
</reference>
<dbReference type="Proteomes" id="UP000005667">
    <property type="component" value="Chromosome"/>
</dbReference>
<evidence type="ECO:0000256" key="1">
    <source>
        <dbReference type="SAM" id="MobiDB-lite"/>
    </source>
</evidence>
<dbReference type="EMBL" id="FQ311868">
    <property type="protein sequence ID" value="CBS86227.1"/>
    <property type="molecule type" value="Genomic_DNA"/>
</dbReference>
<organism evidence="2 3">
    <name type="scientific">Azospirillum lipoferum (strain 4B)</name>
    <dbReference type="NCBI Taxonomy" id="862719"/>
    <lineage>
        <taxon>Bacteria</taxon>
        <taxon>Pseudomonadati</taxon>
        <taxon>Pseudomonadota</taxon>
        <taxon>Alphaproteobacteria</taxon>
        <taxon>Rhodospirillales</taxon>
        <taxon>Azospirillaceae</taxon>
        <taxon>Azospirillum</taxon>
    </lineage>
</organism>
<gene>
    <name evidence="2" type="ordered locus">AZOLI_0884</name>
</gene>